<evidence type="ECO:0000256" key="1">
    <source>
        <dbReference type="SAM" id="MobiDB-lite"/>
    </source>
</evidence>
<comment type="caution">
    <text evidence="2">The sequence shown here is derived from an EMBL/GenBank/DDBJ whole genome shotgun (WGS) entry which is preliminary data.</text>
</comment>
<dbReference type="EMBL" id="QGKX02000095">
    <property type="protein sequence ID" value="KAF3574181.1"/>
    <property type="molecule type" value="Genomic_DNA"/>
</dbReference>
<organism evidence="2 3">
    <name type="scientific">Brassica cretica</name>
    <name type="common">Mustard</name>
    <dbReference type="NCBI Taxonomy" id="69181"/>
    <lineage>
        <taxon>Eukaryota</taxon>
        <taxon>Viridiplantae</taxon>
        <taxon>Streptophyta</taxon>
        <taxon>Embryophyta</taxon>
        <taxon>Tracheophyta</taxon>
        <taxon>Spermatophyta</taxon>
        <taxon>Magnoliopsida</taxon>
        <taxon>eudicotyledons</taxon>
        <taxon>Gunneridae</taxon>
        <taxon>Pentapetalae</taxon>
        <taxon>rosids</taxon>
        <taxon>malvids</taxon>
        <taxon>Brassicales</taxon>
        <taxon>Brassicaceae</taxon>
        <taxon>Brassiceae</taxon>
        <taxon>Brassica</taxon>
    </lineage>
</organism>
<reference evidence="2" key="1">
    <citation type="submission" date="2019-12" db="EMBL/GenBank/DDBJ databases">
        <title>Genome sequencing and annotation of Brassica cretica.</title>
        <authorList>
            <person name="Studholme D.J."/>
            <person name="Sarris P."/>
        </authorList>
    </citation>
    <scope>NUCLEOTIDE SEQUENCE</scope>
    <source>
        <strain evidence="2">PFS-109/04</strain>
        <tissue evidence="2">Leaf</tissue>
    </source>
</reference>
<gene>
    <name evidence="2" type="ORF">F2Q69_00059701</name>
</gene>
<accession>A0A8S9RNH6</accession>
<evidence type="ECO:0000313" key="3">
    <source>
        <dbReference type="Proteomes" id="UP000712600"/>
    </source>
</evidence>
<feature type="region of interest" description="Disordered" evidence="1">
    <location>
        <begin position="1"/>
        <end position="52"/>
    </location>
</feature>
<evidence type="ECO:0000313" key="2">
    <source>
        <dbReference type="EMBL" id="KAF3574181.1"/>
    </source>
</evidence>
<dbReference type="Proteomes" id="UP000712600">
    <property type="component" value="Unassembled WGS sequence"/>
</dbReference>
<feature type="region of interest" description="Disordered" evidence="1">
    <location>
        <begin position="248"/>
        <end position="275"/>
    </location>
</feature>
<name>A0A8S9RNH6_BRACR</name>
<dbReference type="AlphaFoldDB" id="A0A8S9RNH6"/>
<protein>
    <submittedName>
        <fullName evidence="2">Uncharacterized protein</fullName>
    </submittedName>
</protein>
<sequence>MQMSQIDVACLNALRPKPKPSENPPEAVRTPPEDETDSMEVDRVPTGRTLRKRKEKLEKHLKRGANEKEKKSFRKRVFRIPLDKPFEEAYFAHKLWMFFRETRETEEDIWKMFCEAREKMRKRVTLKKKSDPGQFTIPSMVKGIEFPHALCDTGAPVSILPRVMADHLAKLELFSITWRAFLSIVGAVCNLQTNQLCLTLIDPHVHYNPIPVKKPHTTSRRINDPGIIAACHCGAKYETEYSASIETPTVKSIDSAQQKSTDAAEEESVDSSQRE</sequence>
<feature type="compositionally biased region" description="Polar residues" evidence="1">
    <location>
        <begin position="248"/>
        <end position="261"/>
    </location>
</feature>
<proteinExistence type="predicted"/>